<organism evidence="2 3">
    <name type="scientific">Trichosporon asahii var. asahii (strain CBS 8904)</name>
    <name type="common">Yeast</name>
    <dbReference type="NCBI Taxonomy" id="1220162"/>
    <lineage>
        <taxon>Eukaryota</taxon>
        <taxon>Fungi</taxon>
        <taxon>Dikarya</taxon>
        <taxon>Basidiomycota</taxon>
        <taxon>Agaricomycotina</taxon>
        <taxon>Tremellomycetes</taxon>
        <taxon>Trichosporonales</taxon>
        <taxon>Trichosporonaceae</taxon>
        <taxon>Trichosporon</taxon>
    </lineage>
</organism>
<dbReference type="EMBL" id="AMBO01000225">
    <property type="protein sequence ID" value="EKD04384.1"/>
    <property type="molecule type" value="Genomic_DNA"/>
</dbReference>
<dbReference type="InParanoid" id="K1WU10"/>
<accession>K1WU10</accession>
<reference evidence="2 3" key="1">
    <citation type="journal article" date="2012" name="Eukaryot. Cell">
        <title>Genome sequence of the Trichosporon asahii environmental strain CBS 8904.</title>
        <authorList>
            <person name="Yang R.Y."/>
            <person name="Li H.T."/>
            <person name="Zhu H."/>
            <person name="Zhou G.P."/>
            <person name="Wang M."/>
            <person name="Wang L."/>
        </authorList>
    </citation>
    <scope>NUCLEOTIDE SEQUENCE [LARGE SCALE GENOMIC DNA]</scope>
    <source>
        <strain evidence="2 3">CBS 8904</strain>
    </source>
</reference>
<gene>
    <name evidence="2" type="ORF">A1Q2_01268</name>
</gene>
<sequence>MGAAEAAALAHAEAAQRRKDPQPRPKEAPTKKDKKNLPPPPLQIRDEGRGAEYTRTGFLGEVSTSAMQVRSRESQRT</sequence>
<feature type="compositionally biased region" description="Low complexity" evidence="1">
    <location>
        <begin position="1"/>
        <end position="13"/>
    </location>
</feature>
<name>K1WU10_TRIAC</name>
<dbReference type="AlphaFoldDB" id="K1WU10"/>
<dbReference type="HOGENOM" id="CLU_2639856_0_0_1"/>
<evidence type="ECO:0000313" key="3">
    <source>
        <dbReference type="Proteomes" id="UP000006757"/>
    </source>
</evidence>
<feature type="compositionally biased region" description="Basic and acidic residues" evidence="1">
    <location>
        <begin position="14"/>
        <end position="31"/>
    </location>
</feature>
<comment type="caution">
    <text evidence="2">The sequence shown here is derived from an EMBL/GenBank/DDBJ whole genome shotgun (WGS) entry which is preliminary data.</text>
</comment>
<proteinExistence type="predicted"/>
<evidence type="ECO:0000256" key="1">
    <source>
        <dbReference type="SAM" id="MobiDB-lite"/>
    </source>
</evidence>
<protein>
    <submittedName>
        <fullName evidence="2">Uncharacterized protein</fullName>
    </submittedName>
</protein>
<feature type="region of interest" description="Disordered" evidence="1">
    <location>
        <begin position="1"/>
        <end position="77"/>
    </location>
</feature>
<evidence type="ECO:0000313" key="2">
    <source>
        <dbReference type="EMBL" id="EKD04384.1"/>
    </source>
</evidence>
<keyword evidence="3" id="KW-1185">Reference proteome</keyword>
<dbReference type="Proteomes" id="UP000006757">
    <property type="component" value="Unassembled WGS sequence"/>
</dbReference>